<evidence type="ECO:0000256" key="4">
    <source>
        <dbReference type="ARBA" id="ARBA00022917"/>
    </source>
</evidence>
<reference evidence="7 8" key="3">
    <citation type="submission" date="2019-11" db="EMBL/GenBank/DDBJ databases">
        <title>A de novo genome assembly of a pear dwarfing rootstock.</title>
        <authorList>
            <person name="Wang F."/>
            <person name="Wang J."/>
            <person name="Li S."/>
            <person name="Zhang Y."/>
            <person name="Fang M."/>
            <person name="Ma L."/>
            <person name="Zhao Y."/>
            <person name="Jiang S."/>
        </authorList>
    </citation>
    <scope>NUCLEOTIDE SEQUENCE [LARGE SCALE GENOMIC DNA]</scope>
    <source>
        <strain evidence="7">S2</strain>
        <tissue evidence="7">Leaf</tissue>
    </source>
</reference>
<keyword evidence="2" id="KW-0547">Nucleotide-binding</keyword>
<dbReference type="AlphaFoldDB" id="A0A5N5HT32"/>
<keyword evidence="1 7" id="KW-0436">Ligase</keyword>
<evidence type="ECO:0000259" key="6">
    <source>
        <dbReference type="Pfam" id="PF00152"/>
    </source>
</evidence>
<comment type="caution">
    <text evidence="7">The sequence shown here is derived from an EMBL/GenBank/DDBJ whole genome shotgun (WGS) entry which is preliminary data.</text>
</comment>
<accession>A0A5N5HT32</accession>
<dbReference type="InterPro" id="IPR004364">
    <property type="entry name" value="Aa-tRNA-synt_II"/>
</dbReference>
<feature type="domain" description="Aminoacyl-tRNA synthetase class II (D/K/N)" evidence="6">
    <location>
        <begin position="21"/>
        <end position="61"/>
    </location>
</feature>
<evidence type="ECO:0000256" key="1">
    <source>
        <dbReference type="ARBA" id="ARBA00022598"/>
    </source>
</evidence>
<dbReference type="InterPro" id="IPR045864">
    <property type="entry name" value="aa-tRNA-synth_II/BPL/LPL"/>
</dbReference>
<proteinExistence type="predicted"/>
<sequence>MWIVDWGKVKGRAIEEMVLPAEPYEWHIDLTRFGTIKHCGFGLGFERMVLFATGIDHIRYARRTDL</sequence>
<keyword evidence="3" id="KW-0067">ATP-binding</keyword>
<keyword evidence="8" id="KW-1185">Reference proteome</keyword>
<dbReference type="Proteomes" id="UP000327157">
    <property type="component" value="Chromosome 12"/>
</dbReference>
<dbReference type="OrthoDB" id="1931232at2759"/>
<reference evidence="8" key="2">
    <citation type="submission" date="2019-10" db="EMBL/GenBank/DDBJ databases">
        <title>A de novo genome assembly of a pear dwarfing rootstock.</title>
        <authorList>
            <person name="Wang F."/>
            <person name="Wang J."/>
            <person name="Li S."/>
            <person name="Zhang Y."/>
            <person name="Fang M."/>
            <person name="Ma L."/>
            <person name="Zhao Y."/>
            <person name="Jiang S."/>
        </authorList>
    </citation>
    <scope>NUCLEOTIDE SEQUENCE [LARGE SCALE GENOMIC DNA]</scope>
</reference>
<dbReference type="SUPFAM" id="SSF55681">
    <property type="entry name" value="Class II aaRS and biotin synthetases"/>
    <property type="match status" value="1"/>
</dbReference>
<dbReference type="GO" id="GO:0005739">
    <property type="term" value="C:mitochondrion"/>
    <property type="evidence" value="ECO:0007669"/>
    <property type="project" value="TreeGrafter"/>
</dbReference>
<protein>
    <submittedName>
        <fullName evidence="7">Asparagine--tRNA ligase</fullName>
    </submittedName>
</protein>
<keyword evidence="5" id="KW-0030">Aminoacyl-tRNA synthetase</keyword>
<dbReference type="EMBL" id="SMOL01000143">
    <property type="protein sequence ID" value="KAB2630708.1"/>
    <property type="molecule type" value="Genomic_DNA"/>
</dbReference>
<name>A0A5N5HT32_9ROSA</name>
<gene>
    <name evidence="7" type="ORF">D8674_008227</name>
</gene>
<evidence type="ECO:0000256" key="3">
    <source>
        <dbReference type="ARBA" id="ARBA00022840"/>
    </source>
</evidence>
<dbReference type="PANTHER" id="PTHR22594:SF54">
    <property type="entry name" value="ASPARAGINE--TRNA LIGASE, CYTOPLASMIC 1-RELATED"/>
    <property type="match status" value="1"/>
</dbReference>
<organism evidence="7 8">
    <name type="scientific">Pyrus ussuriensis x Pyrus communis</name>
    <dbReference type="NCBI Taxonomy" id="2448454"/>
    <lineage>
        <taxon>Eukaryota</taxon>
        <taxon>Viridiplantae</taxon>
        <taxon>Streptophyta</taxon>
        <taxon>Embryophyta</taxon>
        <taxon>Tracheophyta</taxon>
        <taxon>Spermatophyta</taxon>
        <taxon>Magnoliopsida</taxon>
        <taxon>eudicotyledons</taxon>
        <taxon>Gunneridae</taxon>
        <taxon>Pentapetalae</taxon>
        <taxon>rosids</taxon>
        <taxon>fabids</taxon>
        <taxon>Rosales</taxon>
        <taxon>Rosaceae</taxon>
        <taxon>Amygdaloideae</taxon>
        <taxon>Maleae</taxon>
        <taxon>Pyrus</taxon>
    </lineage>
</organism>
<keyword evidence="4" id="KW-0648">Protein biosynthesis</keyword>
<reference evidence="7 8" key="1">
    <citation type="submission" date="2019-09" db="EMBL/GenBank/DDBJ databases">
        <authorList>
            <person name="Ou C."/>
        </authorList>
    </citation>
    <scope>NUCLEOTIDE SEQUENCE [LARGE SCALE GENOMIC DNA]</scope>
    <source>
        <strain evidence="7">S2</strain>
        <tissue evidence="7">Leaf</tissue>
    </source>
</reference>
<evidence type="ECO:0000313" key="8">
    <source>
        <dbReference type="Proteomes" id="UP000327157"/>
    </source>
</evidence>
<evidence type="ECO:0000256" key="2">
    <source>
        <dbReference type="ARBA" id="ARBA00022741"/>
    </source>
</evidence>
<dbReference type="Gene3D" id="3.30.930.10">
    <property type="entry name" value="Bira Bifunctional Protein, Domain 2"/>
    <property type="match status" value="1"/>
</dbReference>
<dbReference type="GO" id="GO:0006421">
    <property type="term" value="P:asparaginyl-tRNA aminoacylation"/>
    <property type="evidence" value="ECO:0007669"/>
    <property type="project" value="TreeGrafter"/>
</dbReference>
<dbReference type="GO" id="GO:0004816">
    <property type="term" value="F:asparagine-tRNA ligase activity"/>
    <property type="evidence" value="ECO:0007669"/>
    <property type="project" value="TreeGrafter"/>
</dbReference>
<evidence type="ECO:0000313" key="7">
    <source>
        <dbReference type="EMBL" id="KAB2630708.1"/>
    </source>
</evidence>
<dbReference type="GO" id="GO:0005524">
    <property type="term" value="F:ATP binding"/>
    <property type="evidence" value="ECO:0007669"/>
    <property type="project" value="UniProtKB-KW"/>
</dbReference>
<dbReference type="Pfam" id="PF00152">
    <property type="entry name" value="tRNA-synt_2"/>
    <property type="match status" value="1"/>
</dbReference>
<dbReference type="PANTHER" id="PTHR22594">
    <property type="entry name" value="ASPARTYL/LYSYL-TRNA SYNTHETASE"/>
    <property type="match status" value="1"/>
</dbReference>
<evidence type="ECO:0000256" key="5">
    <source>
        <dbReference type="ARBA" id="ARBA00023146"/>
    </source>
</evidence>